<dbReference type="PANTHER" id="PTHR24103">
    <property type="entry name" value="E3 UBIQUITIN-PROTEIN LIGASE TRIM"/>
    <property type="match status" value="1"/>
</dbReference>
<keyword evidence="4" id="KW-1185">Reference proteome</keyword>
<name>A0A9Q0D4P1_9TELE</name>
<dbReference type="InterPro" id="IPR050143">
    <property type="entry name" value="TRIM/RBCC"/>
</dbReference>
<dbReference type="InterPro" id="IPR001870">
    <property type="entry name" value="B30.2/SPRY"/>
</dbReference>
<evidence type="ECO:0000313" key="4">
    <source>
        <dbReference type="Proteomes" id="UP001148018"/>
    </source>
</evidence>
<protein>
    <recommendedName>
        <fullName evidence="1">B30.2/SPRY domain-containing protein</fullName>
    </recommendedName>
</protein>
<proteinExistence type="predicted"/>
<dbReference type="InterPro" id="IPR013320">
    <property type="entry name" value="ConA-like_dom_sf"/>
</dbReference>
<gene>
    <name evidence="3" type="ORF">NHX12_016046</name>
    <name evidence="2" type="ORF">NHX12_016136</name>
</gene>
<dbReference type="OrthoDB" id="6105938at2759"/>
<dbReference type="SUPFAM" id="SSF49899">
    <property type="entry name" value="Concanavalin A-like lectins/glucanases"/>
    <property type="match status" value="1"/>
</dbReference>
<dbReference type="Pfam" id="PF00622">
    <property type="entry name" value="SPRY"/>
    <property type="match status" value="1"/>
</dbReference>
<sequence>MVVRSDQRVTPESLSTDSVNRQLILEFFKDKLSFSDNPEVRLRVRAELQKVGVFVDYEAGLVSFYDVEARAHIYSATGCTFSEPLYPFLSTGLHYGGRNSTPLIISPVNQTD</sequence>
<reference evidence="2" key="1">
    <citation type="submission" date="2022-07" db="EMBL/GenBank/DDBJ databases">
        <title>Chromosome-level genome of Muraenolepis orangiensis.</title>
        <authorList>
            <person name="Kim J."/>
        </authorList>
    </citation>
    <scope>NUCLEOTIDE SEQUENCE</scope>
    <source>
        <strain evidence="2">KU_S4_2022</strain>
        <tissue evidence="2">Muscle</tissue>
    </source>
</reference>
<evidence type="ECO:0000259" key="1">
    <source>
        <dbReference type="PROSITE" id="PS50188"/>
    </source>
</evidence>
<organism evidence="2 4">
    <name type="scientific">Muraenolepis orangiensis</name>
    <name type="common">Patagonian moray cod</name>
    <dbReference type="NCBI Taxonomy" id="630683"/>
    <lineage>
        <taxon>Eukaryota</taxon>
        <taxon>Metazoa</taxon>
        <taxon>Chordata</taxon>
        <taxon>Craniata</taxon>
        <taxon>Vertebrata</taxon>
        <taxon>Euteleostomi</taxon>
        <taxon>Actinopterygii</taxon>
        <taxon>Neopterygii</taxon>
        <taxon>Teleostei</taxon>
        <taxon>Neoteleostei</taxon>
        <taxon>Acanthomorphata</taxon>
        <taxon>Zeiogadaria</taxon>
        <taxon>Gadariae</taxon>
        <taxon>Gadiformes</taxon>
        <taxon>Muraenolepidoidei</taxon>
        <taxon>Muraenolepididae</taxon>
        <taxon>Muraenolepis</taxon>
    </lineage>
</organism>
<dbReference type="Proteomes" id="UP001148018">
    <property type="component" value="Unassembled WGS sequence"/>
</dbReference>
<evidence type="ECO:0000313" key="2">
    <source>
        <dbReference type="EMBL" id="KAJ3581873.1"/>
    </source>
</evidence>
<feature type="domain" description="B30.2/SPRY" evidence="1">
    <location>
        <begin position="1"/>
        <end position="108"/>
    </location>
</feature>
<dbReference type="AlphaFoldDB" id="A0A9Q0D4P1"/>
<dbReference type="PROSITE" id="PS50188">
    <property type="entry name" value="B302_SPRY"/>
    <property type="match status" value="1"/>
</dbReference>
<dbReference type="InterPro" id="IPR043136">
    <property type="entry name" value="B30.2/SPRY_sf"/>
</dbReference>
<comment type="caution">
    <text evidence="2">The sequence shown here is derived from an EMBL/GenBank/DDBJ whole genome shotgun (WGS) entry which is preliminary data.</text>
</comment>
<accession>A0A9Q0D4P1</accession>
<dbReference type="EMBL" id="JANIIK010001764">
    <property type="protein sequence ID" value="KAJ3581952.1"/>
    <property type="molecule type" value="Genomic_DNA"/>
</dbReference>
<dbReference type="Gene3D" id="2.60.120.920">
    <property type="match status" value="1"/>
</dbReference>
<dbReference type="InterPro" id="IPR003877">
    <property type="entry name" value="SPRY_dom"/>
</dbReference>
<evidence type="ECO:0000313" key="3">
    <source>
        <dbReference type="EMBL" id="KAJ3581952.1"/>
    </source>
</evidence>
<dbReference type="EMBL" id="JANIIK010001854">
    <property type="protein sequence ID" value="KAJ3581873.1"/>
    <property type="molecule type" value="Genomic_DNA"/>
</dbReference>